<feature type="domain" description="Pyruvate carboxyltransferase" evidence="6">
    <location>
        <begin position="8"/>
        <end position="293"/>
    </location>
</feature>
<dbReference type="InterPro" id="IPR000891">
    <property type="entry name" value="PYR_CT"/>
</dbReference>
<keyword evidence="2 5" id="KW-0808">Transferase</keyword>
<gene>
    <name evidence="7" type="ORF">GCM10023175_34560</name>
</gene>
<comment type="caution">
    <text evidence="7">The sequence shown here is derived from an EMBL/GenBank/DDBJ whole genome shotgun (WGS) entry which is preliminary data.</text>
</comment>
<keyword evidence="3" id="KW-0479">Metal-binding</keyword>
<proteinExistence type="inferred from homology"/>
<comment type="similarity">
    <text evidence="5">Belongs to the alpha-IPM synthase/homocitrate synthase family.</text>
</comment>
<protein>
    <submittedName>
        <fullName evidence="7">Hydroxymethylglutaryl-CoA lyase</fullName>
    </submittedName>
</protein>
<comment type="similarity">
    <text evidence="1">Belongs to the HMG-CoA lyase family.</text>
</comment>
<dbReference type="InterPro" id="IPR002034">
    <property type="entry name" value="AIPM/Hcit_synth_CS"/>
</dbReference>
<evidence type="ECO:0000313" key="7">
    <source>
        <dbReference type="EMBL" id="GAA4548399.1"/>
    </source>
</evidence>
<dbReference type="InterPro" id="IPR013785">
    <property type="entry name" value="Aldolase_TIM"/>
</dbReference>
<evidence type="ECO:0000256" key="3">
    <source>
        <dbReference type="ARBA" id="ARBA00022723"/>
    </source>
</evidence>
<dbReference type="EMBL" id="BAABGT010000040">
    <property type="protein sequence ID" value="GAA4548399.1"/>
    <property type="molecule type" value="Genomic_DNA"/>
</dbReference>
<evidence type="ECO:0000259" key="6">
    <source>
        <dbReference type="PROSITE" id="PS50991"/>
    </source>
</evidence>
<dbReference type="Pfam" id="PF00682">
    <property type="entry name" value="HMGL-like"/>
    <property type="match status" value="1"/>
</dbReference>
<dbReference type="InterPro" id="IPR043594">
    <property type="entry name" value="HMGL"/>
</dbReference>
<keyword evidence="4 7" id="KW-0456">Lyase</keyword>
<dbReference type="Proteomes" id="UP001501598">
    <property type="component" value="Unassembled WGS sequence"/>
</dbReference>
<evidence type="ECO:0000313" key="8">
    <source>
        <dbReference type="Proteomes" id="UP001501598"/>
    </source>
</evidence>
<evidence type="ECO:0000256" key="1">
    <source>
        <dbReference type="ARBA" id="ARBA00009405"/>
    </source>
</evidence>
<keyword evidence="8" id="KW-1185">Reference proteome</keyword>
<accession>A0ABP8RUE6</accession>
<sequence length="379" mass="40985">MTRGLPTVRIVEEALREGVQIERVGIETAAKVELLDALSATGLDEIVVGSFVRGDWVPQMAHVEEVIERMTVVPGVRYRALVLNDKGAARRDRYVPPLSVDASPRLTVHACDVFAQRNTNRGQAAELAGLTAAADRVGPGEEPATVRVNAAFGSNYLGDVEPELVLGLIARMMDVWERAGRRVDTVWLGDPMGWNTPLGVEHLVTQVIARWPHVRRVHLHLHDQRGAALVSAYAAIRALGAEHELVLDAAVGGVGGCPYCGNGRAAGMIATEDLVDMLQEMGIPTGIDLDRLVEAAVLAETVFGHPLYGKVALAGPRPRGDRLYPMDMPLVETVEEAAHYRLGPEAYAGGLRPWRRPVASPQRARAERGEPVVHVVEPG</sequence>
<dbReference type="PROSITE" id="PS50991">
    <property type="entry name" value="PYR_CT"/>
    <property type="match status" value="1"/>
</dbReference>
<name>A0ABP8RUE6_9PSEU</name>
<dbReference type="Gene3D" id="3.20.20.70">
    <property type="entry name" value="Aldolase class I"/>
    <property type="match status" value="1"/>
</dbReference>
<reference evidence="8" key="1">
    <citation type="journal article" date="2019" name="Int. J. Syst. Evol. Microbiol.">
        <title>The Global Catalogue of Microorganisms (GCM) 10K type strain sequencing project: providing services to taxonomists for standard genome sequencing and annotation.</title>
        <authorList>
            <consortium name="The Broad Institute Genomics Platform"/>
            <consortium name="The Broad Institute Genome Sequencing Center for Infectious Disease"/>
            <person name="Wu L."/>
            <person name="Ma J."/>
        </authorList>
    </citation>
    <scope>NUCLEOTIDE SEQUENCE [LARGE SCALE GENOMIC DNA]</scope>
    <source>
        <strain evidence="8">JCM 17906</strain>
    </source>
</reference>
<dbReference type="GO" id="GO:0016829">
    <property type="term" value="F:lyase activity"/>
    <property type="evidence" value="ECO:0007669"/>
    <property type="project" value="UniProtKB-KW"/>
</dbReference>
<dbReference type="SUPFAM" id="SSF51569">
    <property type="entry name" value="Aldolase"/>
    <property type="match status" value="1"/>
</dbReference>
<dbReference type="PANTHER" id="PTHR42738">
    <property type="entry name" value="HYDROXYMETHYLGLUTARYL-COA LYASE"/>
    <property type="match status" value="1"/>
</dbReference>
<dbReference type="PANTHER" id="PTHR42738:SF7">
    <property type="entry name" value="HYDROXYMETHYLGLUTARYL-COA LYASE"/>
    <property type="match status" value="1"/>
</dbReference>
<evidence type="ECO:0000256" key="4">
    <source>
        <dbReference type="ARBA" id="ARBA00023239"/>
    </source>
</evidence>
<evidence type="ECO:0000256" key="2">
    <source>
        <dbReference type="ARBA" id="ARBA00022679"/>
    </source>
</evidence>
<evidence type="ECO:0000256" key="5">
    <source>
        <dbReference type="RuleBase" id="RU003523"/>
    </source>
</evidence>
<dbReference type="PROSITE" id="PS00815">
    <property type="entry name" value="AIPM_HOMOCIT_SYNTH_1"/>
    <property type="match status" value="1"/>
</dbReference>
<dbReference type="RefSeq" id="WP_345419070.1">
    <property type="nucleotide sequence ID" value="NZ_BAABGT010000040.1"/>
</dbReference>
<organism evidence="7 8">
    <name type="scientific">Pseudonocardia xishanensis</name>
    <dbReference type="NCBI Taxonomy" id="630995"/>
    <lineage>
        <taxon>Bacteria</taxon>
        <taxon>Bacillati</taxon>
        <taxon>Actinomycetota</taxon>
        <taxon>Actinomycetes</taxon>
        <taxon>Pseudonocardiales</taxon>
        <taxon>Pseudonocardiaceae</taxon>
        <taxon>Pseudonocardia</taxon>
    </lineage>
</organism>